<evidence type="ECO:0000256" key="1">
    <source>
        <dbReference type="SAM" id="MobiDB-lite"/>
    </source>
</evidence>
<proteinExistence type="predicted"/>
<feature type="region of interest" description="Disordered" evidence="1">
    <location>
        <begin position="76"/>
        <end position="105"/>
    </location>
</feature>
<name>A0ABY8CV80_9HYPH</name>
<dbReference type="RefSeq" id="WP_280732805.1">
    <property type="nucleotide sequence ID" value="NZ_CP120368.1"/>
</dbReference>
<dbReference type="EMBL" id="CP120371">
    <property type="protein sequence ID" value="WEX82057.1"/>
    <property type="molecule type" value="Genomic_DNA"/>
</dbReference>
<protein>
    <submittedName>
        <fullName evidence="2">Uncharacterized protein</fullName>
    </submittedName>
</protein>
<evidence type="ECO:0000313" key="2">
    <source>
        <dbReference type="EMBL" id="WEX82057.1"/>
    </source>
</evidence>
<gene>
    <name evidence="2" type="ORF">PYH38_004285</name>
</gene>
<evidence type="ECO:0000313" key="3">
    <source>
        <dbReference type="Proteomes" id="UP001235547"/>
    </source>
</evidence>
<dbReference type="Proteomes" id="UP001235547">
    <property type="component" value="Chromosome 1"/>
</dbReference>
<sequence>MNEIDFAKLFHQKSSGISYTRLRLPHMARKFKHQHRFPTNRSGYLLSARIVSKIGLISDYPVRILLKSISLLPARHKSLPERKRPPSPRNTPAAGDMNSTAVRNRCLPVALNRNRKQF</sequence>
<keyword evidence="3" id="KW-1185">Reference proteome</keyword>
<organism evidence="2 3">
    <name type="scientific">Sinorhizobium numidicum</name>
    <dbReference type="NCBI Taxonomy" id="680248"/>
    <lineage>
        <taxon>Bacteria</taxon>
        <taxon>Pseudomonadati</taxon>
        <taxon>Pseudomonadota</taxon>
        <taxon>Alphaproteobacteria</taxon>
        <taxon>Hyphomicrobiales</taxon>
        <taxon>Rhizobiaceae</taxon>
        <taxon>Sinorhizobium/Ensifer group</taxon>
        <taxon>Sinorhizobium</taxon>
    </lineage>
</organism>
<accession>A0ABY8CV80</accession>
<reference evidence="2 3" key="1">
    <citation type="submission" date="2023-03" db="EMBL/GenBank/DDBJ databases">
        <authorList>
            <person name="Kaur S."/>
            <person name="Espinosa-Saiz D."/>
            <person name="Velazquez E."/>
            <person name="Menendez E."/>
            <person name="diCenzo G.C."/>
        </authorList>
    </citation>
    <scope>NUCLEOTIDE SEQUENCE [LARGE SCALE GENOMIC DNA]</scope>
    <source>
        <strain evidence="2 3">LMG 27395</strain>
    </source>
</reference>